<feature type="region of interest" description="Disordered" evidence="6">
    <location>
        <begin position="371"/>
        <end position="408"/>
    </location>
</feature>
<dbReference type="AlphaFoldDB" id="A0A9W9H020"/>
<feature type="region of interest" description="Disordered" evidence="6">
    <location>
        <begin position="88"/>
        <end position="110"/>
    </location>
</feature>
<protein>
    <recommendedName>
        <fullName evidence="2">Ribonuclease H2 subunit B</fullName>
    </recommendedName>
    <alternativeName>
        <fullName evidence="5">Ribonuclease HI subunit B</fullName>
    </alternativeName>
</protein>
<feature type="compositionally biased region" description="Low complexity" evidence="6">
    <location>
        <begin position="1"/>
        <end position="10"/>
    </location>
</feature>
<feature type="region of interest" description="Disordered" evidence="6">
    <location>
        <begin position="1"/>
        <end position="25"/>
    </location>
</feature>
<evidence type="ECO:0000313" key="9">
    <source>
        <dbReference type="EMBL" id="KAJ5135131.1"/>
    </source>
</evidence>
<dbReference type="Gene3D" id="1.10.20.120">
    <property type="match status" value="1"/>
</dbReference>
<dbReference type="GO" id="GO:0005654">
    <property type="term" value="C:nucleoplasm"/>
    <property type="evidence" value="ECO:0007669"/>
    <property type="project" value="TreeGrafter"/>
</dbReference>
<organism evidence="9 10">
    <name type="scientific">Penicillium bovifimosum</name>
    <dbReference type="NCBI Taxonomy" id="126998"/>
    <lineage>
        <taxon>Eukaryota</taxon>
        <taxon>Fungi</taxon>
        <taxon>Dikarya</taxon>
        <taxon>Ascomycota</taxon>
        <taxon>Pezizomycotina</taxon>
        <taxon>Eurotiomycetes</taxon>
        <taxon>Eurotiomycetidae</taxon>
        <taxon>Eurotiales</taxon>
        <taxon>Aspergillaceae</taxon>
        <taxon>Penicillium</taxon>
    </lineage>
</organism>
<dbReference type="CDD" id="cd09270">
    <property type="entry name" value="RNase_H2-B"/>
    <property type="match status" value="1"/>
</dbReference>
<comment type="caution">
    <text evidence="9">The sequence shown here is derived from an EMBL/GenBank/DDBJ whole genome shotgun (WGS) entry which is preliminary data.</text>
</comment>
<name>A0A9W9H020_9EURO</name>
<reference evidence="9" key="2">
    <citation type="journal article" date="2023" name="IMA Fungus">
        <title>Comparative genomic study of the Penicillium genus elucidates a diverse pangenome and 15 lateral gene transfer events.</title>
        <authorList>
            <person name="Petersen C."/>
            <person name="Sorensen T."/>
            <person name="Nielsen M.R."/>
            <person name="Sondergaard T.E."/>
            <person name="Sorensen J.L."/>
            <person name="Fitzpatrick D.A."/>
            <person name="Frisvad J.C."/>
            <person name="Nielsen K.L."/>
        </authorList>
    </citation>
    <scope>NUCLEOTIDE SEQUENCE</scope>
    <source>
        <strain evidence="9">IBT 22155</strain>
    </source>
</reference>
<evidence type="ECO:0000256" key="2">
    <source>
        <dbReference type="ARBA" id="ARBA00019062"/>
    </source>
</evidence>
<dbReference type="InterPro" id="IPR019024">
    <property type="entry name" value="RNase_H2_suB_wHTH"/>
</dbReference>
<feature type="region of interest" description="Disordered" evidence="6">
    <location>
        <begin position="241"/>
        <end position="293"/>
    </location>
</feature>
<keyword evidence="3" id="KW-0539">Nucleus</keyword>
<dbReference type="RefSeq" id="XP_056522103.1">
    <property type="nucleotide sequence ID" value="XM_056665153.1"/>
</dbReference>
<gene>
    <name evidence="9" type="ORF">N7515_004409</name>
</gene>
<keyword evidence="10" id="KW-1185">Reference proteome</keyword>
<reference evidence="9" key="1">
    <citation type="submission" date="2022-11" db="EMBL/GenBank/DDBJ databases">
        <authorList>
            <person name="Petersen C."/>
        </authorList>
    </citation>
    <scope>NUCLEOTIDE SEQUENCE</scope>
    <source>
        <strain evidence="9">IBT 22155</strain>
    </source>
</reference>
<dbReference type="InterPro" id="IPR041195">
    <property type="entry name" value="Rnh202_N"/>
</dbReference>
<feature type="compositionally biased region" description="Low complexity" evidence="6">
    <location>
        <begin position="264"/>
        <end position="280"/>
    </location>
</feature>
<evidence type="ECO:0000256" key="3">
    <source>
        <dbReference type="ARBA" id="ARBA00023242"/>
    </source>
</evidence>
<evidence type="ECO:0000259" key="8">
    <source>
        <dbReference type="Pfam" id="PF17745"/>
    </source>
</evidence>
<sequence>MKTRSAPASKSAKKSEPEESKVKTLVSAEKPSKTFILPSTASDNARLVSLPDPQSGEVTRYFFCPDRGVYEFTVVAPPTHMARSILFTPRTSATSPSEEDKENPQPSVQGSITKKAELLIATPIDVIFFMIPLLAPSSKSGHSLFQPLDDIIDSHDDMPKHLRQILYDDVFRSSLLARVEAICDVVEAGDENMFRFNETKLTKELVAKAERMADHGLPMSLEERFVRQALATPLMAVKRDDIVISQPSNESEESASKSEDRQDSPSTVATTTTSSVATPVGESTPVPQPPSEEFACSDHITRLLRISTALSFIKESYLSPAMATKINEILPSAESPIDFKPLTDRLEEIAKLRAQALASRDMSNFTRKRNLDDEEDDIRAEKKRRKEEETKSKAAESHAVRSLKKVNTKGMQKMSSFFAKAAPKKT</sequence>
<feature type="compositionally biased region" description="Basic and acidic residues" evidence="6">
    <location>
        <begin position="254"/>
        <end position="263"/>
    </location>
</feature>
<evidence type="ECO:0000256" key="5">
    <source>
        <dbReference type="ARBA" id="ARBA00033464"/>
    </source>
</evidence>
<comment type="function">
    <text evidence="4">Non catalytic subunit of RNase H2, an endonuclease that specifically degrades the RNA of RNA:DNA hybrids. Participates in DNA replication, possibly by mediating the removal of lagging-strand Okazaki fragment RNA primers during DNA replication. Mediates the excision of single ribonucleotides from DNA:RNA duplexes.</text>
</comment>
<dbReference type="PANTHER" id="PTHR13383:SF11">
    <property type="entry name" value="RIBONUCLEASE H2 SUBUNIT B"/>
    <property type="match status" value="1"/>
</dbReference>
<feature type="compositionally biased region" description="Basic and acidic residues" evidence="6">
    <location>
        <begin position="386"/>
        <end position="399"/>
    </location>
</feature>
<dbReference type="PANTHER" id="PTHR13383">
    <property type="entry name" value="RIBONUCLEASE H2 SUBUNIT B"/>
    <property type="match status" value="1"/>
</dbReference>
<evidence type="ECO:0000256" key="6">
    <source>
        <dbReference type="SAM" id="MobiDB-lite"/>
    </source>
</evidence>
<dbReference type="Pfam" id="PF17745">
    <property type="entry name" value="Ydr279_N"/>
    <property type="match status" value="1"/>
</dbReference>
<dbReference type="EMBL" id="JAPQKL010000004">
    <property type="protein sequence ID" value="KAJ5135131.1"/>
    <property type="molecule type" value="Genomic_DNA"/>
</dbReference>
<evidence type="ECO:0000256" key="4">
    <source>
        <dbReference type="ARBA" id="ARBA00024778"/>
    </source>
</evidence>
<dbReference type="GO" id="GO:0006401">
    <property type="term" value="P:RNA catabolic process"/>
    <property type="evidence" value="ECO:0007669"/>
    <property type="project" value="TreeGrafter"/>
</dbReference>
<dbReference type="InterPro" id="IPR040456">
    <property type="entry name" value="RNase_H2_suB"/>
</dbReference>
<dbReference type="GeneID" id="81404323"/>
<evidence type="ECO:0000259" key="7">
    <source>
        <dbReference type="Pfam" id="PF09468"/>
    </source>
</evidence>
<feature type="compositionally biased region" description="Basic and acidic residues" evidence="6">
    <location>
        <begin position="13"/>
        <end position="22"/>
    </location>
</feature>
<dbReference type="Proteomes" id="UP001149079">
    <property type="component" value="Unassembled WGS sequence"/>
</dbReference>
<evidence type="ECO:0000313" key="10">
    <source>
        <dbReference type="Proteomes" id="UP001149079"/>
    </source>
</evidence>
<dbReference type="GO" id="GO:0032299">
    <property type="term" value="C:ribonuclease H2 complex"/>
    <property type="evidence" value="ECO:0007669"/>
    <property type="project" value="InterPro"/>
</dbReference>
<dbReference type="OrthoDB" id="29098at2759"/>
<accession>A0A9W9H020</accession>
<evidence type="ECO:0000256" key="1">
    <source>
        <dbReference type="ARBA" id="ARBA00004123"/>
    </source>
</evidence>
<dbReference type="Pfam" id="PF09468">
    <property type="entry name" value="RNase_H2-Ydr279"/>
    <property type="match status" value="1"/>
</dbReference>
<feature type="domain" description="Ribonuclease H2 subunit B wHTH" evidence="7">
    <location>
        <begin position="128"/>
        <end position="326"/>
    </location>
</feature>
<comment type="subcellular location">
    <subcellularLocation>
        <location evidence="1">Nucleus</location>
    </subcellularLocation>
</comment>
<proteinExistence type="predicted"/>
<feature type="domain" description="Rnh202 triple barrel" evidence="8">
    <location>
        <begin position="36"/>
        <end position="125"/>
    </location>
</feature>